<evidence type="ECO:0000313" key="2">
    <source>
        <dbReference type="EMBL" id="CAD8128240.1"/>
    </source>
</evidence>
<accession>A0A8S1RMA8</accession>
<proteinExistence type="predicted"/>
<evidence type="ECO:0000256" key="1">
    <source>
        <dbReference type="SAM" id="Phobius"/>
    </source>
</evidence>
<dbReference type="EMBL" id="CAJJDN010000184">
    <property type="protein sequence ID" value="CAD8128240.1"/>
    <property type="molecule type" value="Genomic_DNA"/>
</dbReference>
<keyword evidence="1" id="KW-1133">Transmembrane helix</keyword>
<gene>
    <name evidence="2" type="ORF">PSON_ATCC_30995.1.T1840071</name>
</gene>
<keyword evidence="3" id="KW-1185">Reference proteome</keyword>
<feature type="transmembrane region" description="Helical" evidence="1">
    <location>
        <begin position="218"/>
        <end position="235"/>
    </location>
</feature>
<dbReference type="OrthoDB" id="410989at2759"/>
<evidence type="ECO:0000313" key="3">
    <source>
        <dbReference type="Proteomes" id="UP000692954"/>
    </source>
</evidence>
<protein>
    <recommendedName>
        <fullName evidence="4">Transmembrane protein</fullName>
    </recommendedName>
</protein>
<organism evidence="2 3">
    <name type="scientific">Paramecium sonneborni</name>
    <dbReference type="NCBI Taxonomy" id="65129"/>
    <lineage>
        <taxon>Eukaryota</taxon>
        <taxon>Sar</taxon>
        <taxon>Alveolata</taxon>
        <taxon>Ciliophora</taxon>
        <taxon>Intramacronucleata</taxon>
        <taxon>Oligohymenophorea</taxon>
        <taxon>Peniculida</taxon>
        <taxon>Parameciidae</taxon>
        <taxon>Paramecium</taxon>
    </lineage>
</organism>
<reference evidence="2" key="1">
    <citation type="submission" date="2021-01" db="EMBL/GenBank/DDBJ databases">
        <authorList>
            <consortium name="Genoscope - CEA"/>
            <person name="William W."/>
        </authorList>
    </citation>
    <scope>NUCLEOTIDE SEQUENCE</scope>
</reference>
<evidence type="ECO:0008006" key="4">
    <source>
        <dbReference type="Google" id="ProtNLM"/>
    </source>
</evidence>
<keyword evidence="1" id="KW-0812">Transmembrane</keyword>
<name>A0A8S1RMA8_9CILI</name>
<feature type="transmembrane region" description="Helical" evidence="1">
    <location>
        <begin position="145"/>
        <end position="168"/>
    </location>
</feature>
<comment type="caution">
    <text evidence="2">The sequence shown here is derived from an EMBL/GenBank/DDBJ whole genome shotgun (WGS) entry which is preliminary data.</text>
</comment>
<dbReference type="AlphaFoldDB" id="A0A8S1RMA8"/>
<sequence length="281" mass="33353">MQASVWTDIMVLEQKCVYYAINYLKHVRLVLLNVTLVIKQSNLDIQFQFMYLQDRILGQQFSIKRNYLLMIFQECQNFCLTYQGKKDLCTSCDINQNRVDLSAIKKCPCSTGFFQDENGEFLQSFKNNKLITHIQCIFFTSQHRIISFTIICHIMRMMIFNLIVRTSVLDVNFSHNLQQFMKINVILAKSLVLIVQLVEKEDINKNVCYMDILKEDNLYVYFLMQNMFIIFFELFNWKRSRQIIPSCSYPDGFYDDFQNDFCQVCDRLCKTSNIDGCLSYI</sequence>
<keyword evidence="1" id="KW-0472">Membrane</keyword>
<dbReference type="Proteomes" id="UP000692954">
    <property type="component" value="Unassembled WGS sequence"/>
</dbReference>